<evidence type="ECO:0000256" key="1">
    <source>
        <dbReference type="ARBA" id="ARBA00000443"/>
    </source>
</evidence>
<evidence type="ECO:0000313" key="21">
    <source>
        <dbReference type="EMBL" id="QOY36515.1"/>
    </source>
</evidence>
<evidence type="ECO:0000256" key="11">
    <source>
        <dbReference type="ARBA" id="ARBA00023235"/>
    </source>
</evidence>
<dbReference type="PRINTS" id="PR00509">
    <property type="entry name" value="PGMPMM"/>
</dbReference>
<dbReference type="InterPro" id="IPR005843">
    <property type="entry name" value="A-D-PHexomutase_C"/>
</dbReference>
<keyword evidence="22" id="KW-1185">Reference proteome</keyword>
<dbReference type="InterPro" id="IPR036900">
    <property type="entry name" value="A-D-PHexomutase_C_sf"/>
</dbReference>
<feature type="domain" description="Alpha-D-phosphohexomutase alpha/beta/alpha" evidence="19">
    <location>
        <begin position="327"/>
        <end position="453"/>
    </location>
</feature>
<dbReference type="PANTHER" id="PTHR45745:SF1">
    <property type="entry name" value="PHOSPHOGLUCOMUTASE 2B-RELATED"/>
    <property type="match status" value="1"/>
</dbReference>
<dbReference type="RefSeq" id="WP_071315920.1">
    <property type="nucleotide sequence ID" value="NZ_CP063356.2"/>
</dbReference>
<dbReference type="SUPFAM" id="SSF55957">
    <property type="entry name" value="Phosphoglucomutase, C-terminal domain"/>
    <property type="match status" value="1"/>
</dbReference>
<comment type="cofactor">
    <cofactor evidence="2">
        <name>Mg(2+)</name>
        <dbReference type="ChEBI" id="CHEBI:18420"/>
    </cofactor>
</comment>
<evidence type="ECO:0000256" key="3">
    <source>
        <dbReference type="ARBA" id="ARBA00005164"/>
    </source>
</evidence>
<evidence type="ECO:0000256" key="4">
    <source>
        <dbReference type="ARBA" id="ARBA00005189"/>
    </source>
</evidence>
<dbReference type="Pfam" id="PF02879">
    <property type="entry name" value="PGM_PMM_II"/>
    <property type="match status" value="1"/>
</dbReference>
<evidence type="ECO:0000313" key="20">
    <source>
        <dbReference type="EMBL" id="OIJ22859.1"/>
    </source>
</evidence>
<dbReference type="PANTHER" id="PTHR45745">
    <property type="entry name" value="PHOSPHOMANNOMUTASE 45A"/>
    <property type="match status" value="1"/>
</dbReference>
<dbReference type="GO" id="GO:0008973">
    <property type="term" value="F:phosphopentomutase activity"/>
    <property type="evidence" value="ECO:0007669"/>
    <property type="project" value="TreeGrafter"/>
</dbReference>
<feature type="domain" description="Alpha-D-phosphohexomutase C-terminal" evidence="16">
    <location>
        <begin position="496"/>
        <end position="556"/>
    </location>
</feature>
<dbReference type="EMBL" id="LQXD01000019">
    <property type="protein sequence ID" value="OIJ22859.1"/>
    <property type="molecule type" value="Genomic_DNA"/>
</dbReference>
<dbReference type="Proteomes" id="UP000180175">
    <property type="component" value="Chromosome"/>
</dbReference>
<dbReference type="Pfam" id="PF02880">
    <property type="entry name" value="PGM_PMM_III"/>
    <property type="match status" value="1"/>
</dbReference>
<keyword evidence="7" id="KW-0313">Glucose metabolism</keyword>
<evidence type="ECO:0000256" key="6">
    <source>
        <dbReference type="ARBA" id="ARBA00012728"/>
    </source>
</evidence>
<dbReference type="InterPro" id="IPR005841">
    <property type="entry name" value="Alpha-D-phosphohexomutase_SF"/>
</dbReference>
<dbReference type="InterPro" id="IPR016055">
    <property type="entry name" value="A-D-PHexomutase_a/b/a-I/II/III"/>
</dbReference>
<dbReference type="Pfam" id="PF02878">
    <property type="entry name" value="PGM_PMM_I"/>
    <property type="match status" value="1"/>
</dbReference>
<evidence type="ECO:0000256" key="7">
    <source>
        <dbReference type="ARBA" id="ARBA00022526"/>
    </source>
</evidence>
<organism evidence="20 22">
    <name type="scientific">Anaerobacillus isosaccharinicus</name>
    <dbReference type="NCBI Taxonomy" id="1532552"/>
    <lineage>
        <taxon>Bacteria</taxon>
        <taxon>Bacillati</taxon>
        <taxon>Bacillota</taxon>
        <taxon>Bacilli</taxon>
        <taxon>Bacillales</taxon>
        <taxon>Bacillaceae</taxon>
        <taxon>Anaerobacillus</taxon>
    </lineage>
</organism>
<reference evidence="21" key="4">
    <citation type="submission" date="2020-10" db="EMBL/GenBank/DDBJ databases">
        <authorList>
            <person name="Bassil N.M."/>
            <person name="Lloyd J.R."/>
        </authorList>
    </citation>
    <scope>NUCLEOTIDE SEQUENCE</scope>
    <source>
        <strain evidence="21">NB2006</strain>
    </source>
</reference>
<dbReference type="Gene3D" id="3.30.310.50">
    <property type="entry name" value="Alpha-D-phosphohexomutase, C-terminal domain"/>
    <property type="match status" value="1"/>
</dbReference>
<gene>
    <name evidence="21" type="ORF">AWH56_002210</name>
    <name evidence="20" type="ORF">AWH56_04115</name>
</gene>
<dbReference type="GO" id="GO:0006006">
    <property type="term" value="P:glucose metabolic process"/>
    <property type="evidence" value="ECO:0007669"/>
    <property type="project" value="UniProtKB-KW"/>
</dbReference>
<dbReference type="Pfam" id="PF00408">
    <property type="entry name" value="PGM_PMM_IV"/>
    <property type="match status" value="1"/>
</dbReference>
<keyword evidence="11" id="KW-0413">Isomerase</keyword>
<comment type="similarity">
    <text evidence="5 15">Belongs to the phosphohexose mutase family.</text>
</comment>
<evidence type="ECO:0000256" key="15">
    <source>
        <dbReference type="RuleBase" id="RU004326"/>
    </source>
</evidence>
<dbReference type="SUPFAM" id="SSF53738">
    <property type="entry name" value="Phosphoglucomutase, first 3 domains"/>
    <property type="match status" value="3"/>
</dbReference>
<comment type="catalytic activity">
    <reaction evidence="1">
        <text>alpha-D-glucose 1-phosphate = alpha-D-glucose 6-phosphate</text>
        <dbReference type="Rhea" id="RHEA:23536"/>
        <dbReference type="ChEBI" id="CHEBI:58225"/>
        <dbReference type="ChEBI" id="CHEBI:58601"/>
        <dbReference type="EC" id="5.4.2.2"/>
    </reaction>
</comment>
<reference evidence="21 22" key="3">
    <citation type="journal article" date="2019" name="Int. J. Syst. Evol. Microbiol.">
        <title>Anaerobacillus isosaccharinicus sp. nov., an alkaliphilic bacterium which degrades isosaccharinic acid.</title>
        <authorList>
            <person name="Bassil N.M."/>
            <person name="Lloyd J.R."/>
        </authorList>
    </citation>
    <scope>NUCLEOTIDE SEQUENCE [LARGE SCALE GENOMIC DNA]</scope>
    <source>
        <strain evidence="21 22">NB2006</strain>
    </source>
</reference>
<comment type="pathway">
    <text evidence="3">Glycolipid metabolism; diglucosyl-diacylglycerol biosynthesis.</text>
</comment>
<evidence type="ECO:0000313" key="22">
    <source>
        <dbReference type="Proteomes" id="UP000180175"/>
    </source>
</evidence>
<evidence type="ECO:0000259" key="18">
    <source>
        <dbReference type="Pfam" id="PF02879"/>
    </source>
</evidence>
<dbReference type="InterPro" id="IPR005844">
    <property type="entry name" value="A-D-PHexomutase_a/b/a-I"/>
</dbReference>
<dbReference type="Gene3D" id="3.40.120.10">
    <property type="entry name" value="Alpha-D-Glucose-1,6-Bisphosphate, subunit A, domain 3"/>
    <property type="match status" value="3"/>
</dbReference>
<evidence type="ECO:0000256" key="14">
    <source>
        <dbReference type="ARBA" id="ARBA00041467"/>
    </source>
</evidence>
<keyword evidence="10 15" id="KW-0460">Magnesium</keyword>
<keyword evidence="8" id="KW-0597">Phosphoprotein</keyword>
<dbReference type="GO" id="GO:0004614">
    <property type="term" value="F:phosphoglucomutase activity"/>
    <property type="evidence" value="ECO:0007669"/>
    <property type="project" value="UniProtKB-EC"/>
</dbReference>
<comment type="pathway">
    <text evidence="4">Lipid metabolism.</text>
</comment>
<dbReference type="GO" id="GO:0006166">
    <property type="term" value="P:purine ribonucleoside salvage"/>
    <property type="evidence" value="ECO:0007669"/>
    <property type="project" value="TreeGrafter"/>
</dbReference>
<dbReference type="InterPro" id="IPR016066">
    <property type="entry name" value="A-D-PHexomutase_CS"/>
</dbReference>
<reference evidence="21 22" key="2">
    <citation type="journal article" date="2017" name="Genome Announc.">
        <title>Draft Genome Sequences of Four Alkaliphilic Bacteria Belonging to the Anaerobacillus Genus.</title>
        <authorList>
            <person name="Bassil N.M."/>
            <person name="Lloyd J.R."/>
        </authorList>
    </citation>
    <scope>NUCLEOTIDE SEQUENCE [LARGE SCALE GENOMIC DNA]</scope>
    <source>
        <strain evidence="21 22">NB2006</strain>
    </source>
</reference>
<evidence type="ECO:0000256" key="10">
    <source>
        <dbReference type="ARBA" id="ARBA00022842"/>
    </source>
</evidence>
<dbReference type="PROSITE" id="PS00710">
    <property type="entry name" value="PGM_PMM"/>
    <property type="match status" value="1"/>
</dbReference>
<feature type="domain" description="Alpha-D-phosphohexomutase alpha/beta/alpha" evidence="17">
    <location>
        <begin position="43"/>
        <end position="182"/>
    </location>
</feature>
<feature type="domain" description="Alpha-D-phosphohexomutase alpha/beta/alpha" evidence="18">
    <location>
        <begin position="209"/>
        <end position="320"/>
    </location>
</feature>
<evidence type="ECO:0000256" key="9">
    <source>
        <dbReference type="ARBA" id="ARBA00022723"/>
    </source>
</evidence>
<dbReference type="OrthoDB" id="9806956at2"/>
<proteinExistence type="inferred from homology"/>
<protein>
    <recommendedName>
        <fullName evidence="12">Phosphoglucomutase</fullName>
        <ecNumber evidence="6">5.4.2.2</ecNumber>
    </recommendedName>
    <alternativeName>
        <fullName evidence="14">Alpha-phosphoglucomutase</fullName>
    </alternativeName>
    <alternativeName>
        <fullName evidence="13">Glucose phosphomutase</fullName>
    </alternativeName>
</protein>
<dbReference type="InterPro" id="IPR005846">
    <property type="entry name" value="A-D-PHexomutase_a/b/a-III"/>
</dbReference>
<evidence type="ECO:0000259" key="19">
    <source>
        <dbReference type="Pfam" id="PF02880"/>
    </source>
</evidence>
<dbReference type="AlphaFoldDB" id="A0A1S2MDW5"/>
<evidence type="ECO:0000259" key="17">
    <source>
        <dbReference type="Pfam" id="PF02878"/>
    </source>
</evidence>
<keyword evidence="7" id="KW-0119">Carbohydrate metabolism</keyword>
<dbReference type="GO" id="GO:0000287">
    <property type="term" value="F:magnesium ion binding"/>
    <property type="evidence" value="ECO:0007669"/>
    <property type="project" value="InterPro"/>
</dbReference>
<name>A0A1S2MDW5_9BACI</name>
<evidence type="ECO:0000256" key="5">
    <source>
        <dbReference type="ARBA" id="ARBA00010231"/>
    </source>
</evidence>
<evidence type="ECO:0000256" key="2">
    <source>
        <dbReference type="ARBA" id="ARBA00001946"/>
    </source>
</evidence>
<dbReference type="EMBL" id="CP063356">
    <property type="protein sequence ID" value="QOY36515.1"/>
    <property type="molecule type" value="Genomic_DNA"/>
</dbReference>
<evidence type="ECO:0000256" key="13">
    <source>
        <dbReference type="ARBA" id="ARBA00041398"/>
    </source>
</evidence>
<dbReference type="CDD" id="cd05799">
    <property type="entry name" value="PGM2"/>
    <property type="match status" value="1"/>
</dbReference>
<evidence type="ECO:0000256" key="12">
    <source>
        <dbReference type="ARBA" id="ARBA00039995"/>
    </source>
</evidence>
<evidence type="ECO:0000256" key="8">
    <source>
        <dbReference type="ARBA" id="ARBA00022553"/>
    </source>
</evidence>
<dbReference type="EC" id="5.4.2.2" evidence="6"/>
<reference evidence="20 22" key="1">
    <citation type="submission" date="2016-10" db="EMBL/GenBank/DDBJ databases">
        <title>Draft genome sequences of four alkaliphilic bacteria belonging to the Anaerobacillus genus.</title>
        <authorList>
            <person name="Bassil N.M."/>
            <person name="Lloyd J.R."/>
        </authorList>
    </citation>
    <scope>NUCLEOTIDE SEQUENCE [LARGE SCALE GENOMIC DNA]</scope>
    <source>
        <strain evidence="20 22">NB2006</strain>
    </source>
</reference>
<dbReference type="KEGG" id="aia:AWH56_002210"/>
<keyword evidence="9 15" id="KW-0479">Metal-binding</keyword>
<accession>A0A1S2MDW5</accession>
<sequence length="575" mass="64196">MNWKSTYEVWANFEGLDSELRAQLEQLSGNEQLIEESFYKNLEFGTGGMRGEIGPGSNRMNVYTIRKAAEGLAQYIIEHGESAKRRGVAIAYDNRFMSQEFALEAALTLGKHGIKTYLFKHLRPTPELSFAVRYLQAFSGIVITASHNPPEYNGFKVYGDDGAQLTPDAAKTLVDKVNEVENELLLEIADQDSLLANGQLVMIEEEIDEAYVEKLKTVVVNEELVKRFGHDVKIVFTPLHGTATLPVERGFEAVGFTNFTMVEEQVVPDPKFSTVASPNPEEHAAFEMAIDYGEKLDADVLIATDPDADRVGIAVKDEQGEYVVLTGNQTGALMVEYLLSQQEAAGTLPKNGVVIKTIVTSELGRVIANSYGLSAIDTLTGFKFIGEKIKEFEETGEKTFLFGYEESYGYLVKDFARDKDAIQAVLLAAELAAFYKSQNKTMYQGLIELFEKYGFYLEGLQSITLKGKTGIEKMNEMITSFRDDPPKEFAGMKVVAVEDYLKQERMKLETGLTEEISLPKSNVLKFILEGNSWICVRPSGTEPKIKFYFGTTSDTLEESQNKLRELKASVMEKIE</sequence>
<evidence type="ECO:0000259" key="16">
    <source>
        <dbReference type="Pfam" id="PF00408"/>
    </source>
</evidence>
<dbReference type="InterPro" id="IPR005845">
    <property type="entry name" value="A-D-PHexomutase_a/b/a-II"/>
</dbReference>